<feature type="compositionally biased region" description="Polar residues" evidence="1">
    <location>
        <begin position="1"/>
        <end position="14"/>
    </location>
</feature>
<proteinExistence type="predicted"/>
<evidence type="ECO:0000313" key="3">
    <source>
        <dbReference type="EMBL" id="MBV4541575.1"/>
    </source>
</evidence>
<feature type="region of interest" description="Disordered" evidence="1">
    <location>
        <begin position="1"/>
        <end position="20"/>
    </location>
</feature>
<evidence type="ECO:0000313" key="4">
    <source>
        <dbReference type="Proteomes" id="UP000628137"/>
    </source>
</evidence>
<sequence>MSECSMTNNSTNMRPSHPPVEDILGAPGKWVEPPNIRRGGESGVLRVELEGLTFYKKQQVGHVYRSLLHPLGYPTVAREAKALRAAASLGVSTPSLVHAHVRKQGGEWHAVMVTAALDGYLSLEDFYANHLDQSLGSRRHHEILEAYGRVLARLNVGRWQHGCLYLKHVFVDFSEPSIKVALLDLEKARQRLTAKRAARHDLRQVKRRSGWSGDEWDAFCRGYRYSFGHNVERLL</sequence>
<keyword evidence="3" id="KW-0418">Kinase</keyword>
<dbReference type="PIRSF" id="PIRSF026326">
    <property type="entry name" value="InaA"/>
    <property type="match status" value="1"/>
</dbReference>
<reference evidence="2 4" key="1">
    <citation type="journal article" date="2020" name="Microorganisms">
        <title>Reliable Identification of Environmental Pseudomonas Isolates Using the rpoD Gene.</title>
        <authorList>
            <consortium name="The Broad Institute Genome Sequencing Platform"/>
            <person name="Girard L."/>
            <person name="Lood C."/>
            <person name="Rokni-Zadeh H."/>
            <person name="van Noort V."/>
            <person name="Lavigne R."/>
            <person name="De Mot R."/>
        </authorList>
    </citation>
    <scope>NUCLEOTIDE SEQUENCE</scope>
    <source>
        <strain evidence="2 4">RW4S2</strain>
    </source>
</reference>
<dbReference type="SUPFAM" id="SSF56112">
    <property type="entry name" value="Protein kinase-like (PK-like)"/>
    <property type="match status" value="1"/>
</dbReference>
<protein>
    <submittedName>
        <fullName evidence="2">InaA protein</fullName>
    </submittedName>
    <submittedName>
        <fullName evidence="3">Lipopolysaccharide kinase InaA family protein</fullName>
    </submittedName>
</protein>
<keyword evidence="3" id="KW-0808">Transferase</keyword>
<organism evidence="2">
    <name type="scientific">Pseudomonas vlassakiae</name>
    <dbReference type="NCBI Taxonomy" id="485888"/>
    <lineage>
        <taxon>Bacteria</taxon>
        <taxon>Pseudomonadati</taxon>
        <taxon>Pseudomonadota</taxon>
        <taxon>Gammaproteobacteria</taxon>
        <taxon>Pseudomonadales</taxon>
        <taxon>Pseudomonadaceae</taxon>
        <taxon>Pseudomonas</taxon>
    </lineage>
</organism>
<comment type="caution">
    <text evidence="2">The sequence shown here is derived from an EMBL/GenBank/DDBJ whole genome shotgun (WGS) entry which is preliminary data.</text>
</comment>
<reference evidence="3" key="3">
    <citation type="submission" date="2021-06" db="EMBL/GenBank/DDBJ databases">
        <title>Updating the genus Pseudomonas: Description of 43 new species and partition of the Pseudomonas putida group.</title>
        <authorList>
            <person name="Girard L."/>
            <person name="Lood C."/>
            <person name="Vandamme P."/>
            <person name="Rokni-Zadeh H."/>
            <person name="Van Noort V."/>
            <person name="Hofte M."/>
            <person name="Lavigne R."/>
            <person name="De Mot R."/>
        </authorList>
    </citation>
    <scope>NUCLEOTIDE SEQUENCE</scope>
    <source>
        <strain evidence="3">RW4S2</strain>
    </source>
</reference>
<evidence type="ECO:0000256" key="1">
    <source>
        <dbReference type="SAM" id="MobiDB-lite"/>
    </source>
</evidence>
<evidence type="ECO:0000313" key="2">
    <source>
        <dbReference type="EMBL" id="MBC3470895.1"/>
    </source>
</evidence>
<dbReference type="Pfam" id="PF06293">
    <property type="entry name" value="Kdo"/>
    <property type="match status" value="1"/>
</dbReference>
<name>A0A923K613_9PSED</name>
<dbReference type="GO" id="GO:0016301">
    <property type="term" value="F:kinase activity"/>
    <property type="evidence" value="ECO:0007669"/>
    <property type="project" value="UniProtKB-KW"/>
</dbReference>
<dbReference type="AlphaFoldDB" id="A0A923K613"/>
<dbReference type="InterPro" id="IPR027023">
    <property type="entry name" value="Put_LipoPS_kinase_InaA"/>
</dbReference>
<keyword evidence="4" id="KW-1185">Reference proteome</keyword>
<reference evidence="2" key="2">
    <citation type="submission" date="2020-07" db="EMBL/GenBank/DDBJ databases">
        <authorList>
            <person name="Lood C."/>
            <person name="Girard L."/>
        </authorList>
    </citation>
    <scope>NUCLEOTIDE SEQUENCE</scope>
    <source>
        <strain evidence="2">RW4S2</strain>
    </source>
</reference>
<dbReference type="EMBL" id="JABWRP010000006">
    <property type="protein sequence ID" value="MBC3470895.1"/>
    <property type="molecule type" value="Genomic_DNA"/>
</dbReference>
<dbReference type="Proteomes" id="UP000628137">
    <property type="component" value="Unassembled WGS sequence"/>
</dbReference>
<gene>
    <name evidence="3" type="ORF">HU738_010990</name>
    <name evidence="2" type="ORF">HU738_10025</name>
</gene>
<dbReference type="InterPro" id="IPR011009">
    <property type="entry name" value="Kinase-like_dom_sf"/>
</dbReference>
<dbReference type="EMBL" id="JABWRP020000007">
    <property type="protein sequence ID" value="MBV4541575.1"/>
    <property type="molecule type" value="Genomic_DNA"/>
</dbReference>
<accession>A0A923K613</accession>